<proteinExistence type="predicted"/>
<evidence type="ECO:0000313" key="3">
    <source>
        <dbReference type="Proteomes" id="UP000248987"/>
    </source>
</evidence>
<feature type="compositionally biased region" description="Basic and acidic residues" evidence="1">
    <location>
        <begin position="1"/>
        <end position="21"/>
    </location>
</feature>
<feature type="region of interest" description="Disordered" evidence="1">
    <location>
        <begin position="1"/>
        <end position="39"/>
    </location>
</feature>
<name>A0A327SHE5_9FLAO</name>
<dbReference type="EMBL" id="QLLQ01000004">
    <property type="protein sequence ID" value="RAJ25177.1"/>
    <property type="molecule type" value="Genomic_DNA"/>
</dbReference>
<dbReference type="Proteomes" id="UP000248987">
    <property type="component" value="Unassembled WGS sequence"/>
</dbReference>
<reference evidence="2 3" key="1">
    <citation type="submission" date="2018-06" db="EMBL/GenBank/DDBJ databases">
        <title>Genomic Encyclopedia of Archaeal and Bacterial Type Strains, Phase II (KMG-II): from individual species to whole genera.</title>
        <authorList>
            <person name="Goeker M."/>
        </authorList>
    </citation>
    <scope>NUCLEOTIDE SEQUENCE [LARGE SCALE GENOMIC DNA]</scope>
    <source>
        <strain evidence="2 3">DSM 12408</strain>
    </source>
</reference>
<keyword evidence="3" id="KW-1185">Reference proteome</keyword>
<comment type="caution">
    <text evidence="2">The sequence shown here is derived from an EMBL/GenBank/DDBJ whole genome shotgun (WGS) entry which is preliminary data.</text>
</comment>
<dbReference type="AlphaFoldDB" id="A0A327SHE5"/>
<sequence>MGTQDKNHKKETPKKSDEQNAPKKAPAAAGKTANAPKKK</sequence>
<evidence type="ECO:0000313" key="2">
    <source>
        <dbReference type="EMBL" id="RAJ25177.1"/>
    </source>
</evidence>
<organism evidence="2 3">
    <name type="scientific">Gelidibacter algens</name>
    <dbReference type="NCBI Taxonomy" id="49280"/>
    <lineage>
        <taxon>Bacteria</taxon>
        <taxon>Pseudomonadati</taxon>
        <taxon>Bacteroidota</taxon>
        <taxon>Flavobacteriia</taxon>
        <taxon>Flavobacteriales</taxon>
        <taxon>Flavobacteriaceae</taxon>
        <taxon>Gelidibacter</taxon>
    </lineage>
</organism>
<protein>
    <submittedName>
        <fullName evidence="2">Uncharacterized protein</fullName>
    </submittedName>
</protein>
<gene>
    <name evidence="2" type="ORF">LX77_01478</name>
</gene>
<evidence type="ECO:0000256" key="1">
    <source>
        <dbReference type="SAM" id="MobiDB-lite"/>
    </source>
</evidence>
<feature type="compositionally biased region" description="Low complexity" evidence="1">
    <location>
        <begin position="22"/>
        <end position="39"/>
    </location>
</feature>
<accession>A0A327SHE5</accession>